<evidence type="ECO:0000313" key="4">
    <source>
        <dbReference type="Proteomes" id="UP000242515"/>
    </source>
</evidence>
<keyword evidence="4" id="KW-1185">Reference proteome</keyword>
<organism evidence="3 4">
    <name type="scientific">Rosenbergiella nectarea</name>
    <dbReference type="NCBI Taxonomy" id="988801"/>
    <lineage>
        <taxon>Bacteria</taxon>
        <taxon>Pseudomonadati</taxon>
        <taxon>Pseudomonadota</taxon>
        <taxon>Gammaproteobacteria</taxon>
        <taxon>Enterobacterales</taxon>
        <taxon>Erwiniaceae</taxon>
        <taxon>Rosenbergiella</taxon>
    </lineage>
</organism>
<feature type="domain" description="Chlorhexidine efflux transporter" evidence="2">
    <location>
        <begin position="4"/>
        <end position="66"/>
    </location>
</feature>
<sequence>MSHKSLKERVFHAVGYEVTALLITIPGAALLLQRPIGHIGLTVVAIALLAMAWNMVFNCLFDRVYPPRAPRNFYVRSLQAIGFEGGLLSMALPLTAWCMNMSLQEAFAMDIGLLFFYLPYTYLYNLVWDSLVNHYLKRKVAEGR</sequence>
<dbReference type="InterPro" id="IPR007896">
    <property type="entry name" value="BTP_bacteria"/>
</dbReference>
<protein>
    <submittedName>
        <fullName evidence="3">Uncharacterized membrane protein</fullName>
    </submittedName>
</protein>
<proteinExistence type="predicted"/>
<dbReference type="NCBIfam" id="NF033664">
    <property type="entry name" value="PACE_transport"/>
    <property type="match status" value="1"/>
</dbReference>
<dbReference type="RefSeq" id="WP_092675496.1">
    <property type="nucleotide sequence ID" value="NZ_FOGC01000006.1"/>
</dbReference>
<gene>
    <name evidence="3" type="ORF">SAMN05216522_10628</name>
</gene>
<feature type="transmembrane region" description="Helical" evidence="1">
    <location>
        <begin position="106"/>
        <end position="128"/>
    </location>
</feature>
<dbReference type="EMBL" id="FOGC01000006">
    <property type="protein sequence ID" value="SEQ73370.1"/>
    <property type="molecule type" value="Genomic_DNA"/>
</dbReference>
<feature type="transmembrane region" description="Helical" evidence="1">
    <location>
        <begin position="73"/>
        <end position="94"/>
    </location>
</feature>
<keyword evidence="1" id="KW-0812">Transmembrane</keyword>
<evidence type="ECO:0000256" key="1">
    <source>
        <dbReference type="SAM" id="Phobius"/>
    </source>
</evidence>
<keyword evidence="1" id="KW-1133">Transmembrane helix</keyword>
<reference evidence="4" key="1">
    <citation type="submission" date="2016-10" db="EMBL/GenBank/DDBJ databases">
        <authorList>
            <person name="Varghese N."/>
            <person name="Submissions S."/>
        </authorList>
    </citation>
    <scope>NUCLEOTIDE SEQUENCE [LARGE SCALE GENOMIC DNA]</scope>
    <source>
        <strain evidence="4">8N4</strain>
    </source>
</reference>
<feature type="transmembrane region" description="Helical" evidence="1">
    <location>
        <begin position="38"/>
        <end position="61"/>
    </location>
</feature>
<dbReference type="AlphaFoldDB" id="A0A1H9IFI6"/>
<feature type="transmembrane region" description="Helical" evidence="1">
    <location>
        <begin position="12"/>
        <end position="32"/>
    </location>
</feature>
<keyword evidence="1" id="KW-0472">Membrane</keyword>
<dbReference type="InterPro" id="IPR058208">
    <property type="entry name" value="PACE"/>
</dbReference>
<evidence type="ECO:0000313" key="3">
    <source>
        <dbReference type="EMBL" id="SEQ73370.1"/>
    </source>
</evidence>
<feature type="domain" description="Chlorhexidine efflux transporter" evidence="2">
    <location>
        <begin position="71"/>
        <end position="132"/>
    </location>
</feature>
<dbReference type="Pfam" id="PF05232">
    <property type="entry name" value="BTP"/>
    <property type="match status" value="2"/>
</dbReference>
<name>A0A1H9IFI6_9GAMM</name>
<dbReference type="OrthoDB" id="1631120at2"/>
<accession>A0A1H9IFI6</accession>
<dbReference type="STRING" id="988801.SAMN05216522_10628"/>
<evidence type="ECO:0000259" key="2">
    <source>
        <dbReference type="Pfam" id="PF05232"/>
    </source>
</evidence>
<dbReference type="Proteomes" id="UP000242515">
    <property type="component" value="Unassembled WGS sequence"/>
</dbReference>